<name>A0A931GX11_9BACT</name>
<comment type="caution">
    <text evidence="3">The sequence shown here is derived from an EMBL/GenBank/DDBJ whole genome shotgun (WGS) entry which is preliminary data.</text>
</comment>
<dbReference type="Pfam" id="PF22725">
    <property type="entry name" value="GFO_IDH_MocA_C3"/>
    <property type="match status" value="1"/>
</dbReference>
<dbReference type="SUPFAM" id="SSF55347">
    <property type="entry name" value="Glyceraldehyde-3-phosphate dehydrogenase-like, C-terminal domain"/>
    <property type="match status" value="1"/>
</dbReference>
<dbReference type="Pfam" id="PF01408">
    <property type="entry name" value="GFO_IDH_MocA"/>
    <property type="match status" value="1"/>
</dbReference>
<sequence length="335" mass="36894">MHVLVIGLGSIGKRHAANIQQLGHTIYIVSSKDKMPEAFGEVVHFQSPGQALLAQQYDAALICTPTTNHDTALISLLQRKVPLIYVEKPLSHSLENTGEIRRLANSYNNKLVVGFDLHFDPGMIYLKEQLAAHVIGKVVSVNAFVGQHLAQWRPYEDYRNGMSAKVATGGGVLLDLIHEFEYLYRLFGRVTRIAANITNTGTLQIETEESADVLLSFESGVSAVVHLDYLQPVLKRYCIITGTKGTITWNLADKTVDVVSNGAAPVIFSYKDFDRNDRFVDAMRSFLSNKHDERFATLDDGIASLDIVLRAKAAAGYTVAKSDKNVQVSDTTAAQ</sequence>
<evidence type="ECO:0000313" key="3">
    <source>
        <dbReference type="EMBL" id="MBG9377128.1"/>
    </source>
</evidence>
<dbReference type="Gene3D" id="3.40.50.720">
    <property type="entry name" value="NAD(P)-binding Rossmann-like Domain"/>
    <property type="match status" value="1"/>
</dbReference>
<dbReference type="GO" id="GO:0000166">
    <property type="term" value="F:nucleotide binding"/>
    <property type="evidence" value="ECO:0007669"/>
    <property type="project" value="InterPro"/>
</dbReference>
<dbReference type="InterPro" id="IPR000683">
    <property type="entry name" value="Gfo/Idh/MocA-like_OxRdtase_N"/>
</dbReference>
<dbReference type="InterPro" id="IPR055170">
    <property type="entry name" value="GFO_IDH_MocA-like_dom"/>
</dbReference>
<dbReference type="SUPFAM" id="SSF51735">
    <property type="entry name" value="NAD(P)-binding Rossmann-fold domains"/>
    <property type="match status" value="1"/>
</dbReference>
<evidence type="ECO:0000259" key="2">
    <source>
        <dbReference type="Pfam" id="PF22725"/>
    </source>
</evidence>
<dbReference type="RefSeq" id="WP_196991228.1">
    <property type="nucleotide sequence ID" value="NZ_JADWYR010000002.1"/>
</dbReference>
<dbReference type="AlphaFoldDB" id="A0A931GX11"/>
<dbReference type="Proteomes" id="UP000628448">
    <property type="component" value="Unassembled WGS sequence"/>
</dbReference>
<reference evidence="3" key="1">
    <citation type="submission" date="2020-11" db="EMBL/GenBank/DDBJ databases">
        <title>Bacterial whole genome sequence for Panacibacter sp. DH6.</title>
        <authorList>
            <person name="Le V."/>
            <person name="Ko S."/>
            <person name="Ahn C.-Y."/>
            <person name="Oh H.-M."/>
        </authorList>
    </citation>
    <scope>NUCLEOTIDE SEQUENCE</scope>
    <source>
        <strain evidence="3">DH6</strain>
    </source>
</reference>
<evidence type="ECO:0000313" key="4">
    <source>
        <dbReference type="Proteomes" id="UP000628448"/>
    </source>
</evidence>
<dbReference type="InterPro" id="IPR036291">
    <property type="entry name" value="NAD(P)-bd_dom_sf"/>
</dbReference>
<accession>A0A931GX11</accession>
<gene>
    <name evidence="3" type="ORF">I5907_12870</name>
</gene>
<keyword evidence="4" id="KW-1185">Reference proteome</keyword>
<dbReference type="PANTHER" id="PTHR43377">
    <property type="entry name" value="BILIVERDIN REDUCTASE A"/>
    <property type="match status" value="1"/>
</dbReference>
<proteinExistence type="predicted"/>
<feature type="domain" description="Gfo/Idh/MocA-like oxidoreductase N-terminal" evidence="1">
    <location>
        <begin position="2"/>
        <end position="115"/>
    </location>
</feature>
<protein>
    <submittedName>
        <fullName evidence="3">Gfo/Idh/MocA family oxidoreductase</fullName>
    </submittedName>
</protein>
<organism evidence="3 4">
    <name type="scientific">Panacibacter microcysteis</name>
    <dbReference type="NCBI Taxonomy" id="2793269"/>
    <lineage>
        <taxon>Bacteria</taxon>
        <taxon>Pseudomonadati</taxon>
        <taxon>Bacteroidota</taxon>
        <taxon>Chitinophagia</taxon>
        <taxon>Chitinophagales</taxon>
        <taxon>Chitinophagaceae</taxon>
        <taxon>Panacibacter</taxon>
    </lineage>
</organism>
<evidence type="ECO:0000259" key="1">
    <source>
        <dbReference type="Pfam" id="PF01408"/>
    </source>
</evidence>
<dbReference type="InterPro" id="IPR051450">
    <property type="entry name" value="Gfo/Idh/MocA_Oxidoreductases"/>
</dbReference>
<dbReference type="Gene3D" id="3.30.360.10">
    <property type="entry name" value="Dihydrodipicolinate Reductase, domain 2"/>
    <property type="match status" value="1"/>
</dbReference>
<dbReference type="EMBL" id="JADWYR010000002">
    <property type="protein sequence ID" value="MBG9377128.1"/>
    <property type="molecule type" value="Genomic_DNA"/>
</dbReference>
<feature type="domain" description="GFO/IDH/MocA-like oxidoreductase" evidence="2">
    <location>
        <begin position="125"/>
        <end position="247"/>
    </location>
</feature>
<dbReference type="PANTHER" id="PTHR43377:SF1">
    <property type="entry name" value="BILIVERDIN REDUCTASE A"/>
    <property type="match status" value="1"/>
</dbReference>